<comment type="caution">
    <text evidence="1">The sequence shown here is derived from an EMBL/GenBank/DDBJ whole genome shotgun (WGS) entry which is preliminary data.</text>
</comment>
<name>A0ABW5Y9Q1_9SPHI</name>
<dbReference type="RefSeq" id="WP_377183185.1">
    <property type="nucleotide sequence ID" value="NZ_JBHUPD010000001.1"/>
</dbReference>
<reference evidence="2" key="1">
    <citation type="journal article" date="2019" name="Int. J. Syst. Evol. Microbiol.">
        <title>The Global Catalogue of Microorganisms (GCM) 10K type strain sequencing project: providing services to taxonomists for standard genome sequencing and annotation.</title>
        <authorList>
            <consortium name="The Broad Institute Genomics Platform"/>
            <consortium name="The Broad Institute Genome Sequencing Center for Infectious Disease"/>
            <person name="Wu L."/>
            <person name="Ma J."/>
        </authorList>
    </citation>
    <scope>NUCLEOTIDE SEQUENCE [LARGE SCALE GENOMIC DNA]</scope>
    <source>
        <strain evidence="2">KCTC 22437</strain>
    </source>
</reference>
<protein>
    <recommendedName>
        <fullName evidence="3">PD-(D/E)XK nuclease superfamily protein</fullName>
    </recommendedName>
</protein>
<accession>A0ABW5Y9Q1</accession>
<evidence type="ECO:0000313" key="2">
    <source>
        <dbReference type="Proteomes" id="UP001597557"/>
    </source>
</evidence>
<evidence type="ECO:0008006" key="3">
    <source>
        <dbReference type="Google" id="ProtNLM"/>
    </source>
</evidence>
<proteinExistence type="predicted"/>
<evidence type="ECO:0000313" key="1">
    <source>
        <dbReference type="EMBL" id="MFD2871976.1"/>
    </source>
</evidence>
<dbReference type="EMBL" id="JBHUPD010000001">
    <property type="protein sequence ID" value="MFD2871976.1"/>
    <property type="molecule type" value="Genomic_DNA"/>
</dbReference>
<gene>
    <name evidence="1" type="ORF">ACFS5N_05820</name>
</gene>
<dbReference type="Proteomes" id="UP001597557">
    <property type="component" value="Unassembled WGS sequence"/>
</dbReference>
<keyword evidence="2" id="KW-1185">Reference proteome</keyword>
<organism evidence="1 2">
    <name type="scientific">Mucilaginibacter ximonensis</name>
    <dbReference type="NCBI Taxonomy" id="538021"/>
    <lineage>
        <taxon>Bacteria</taxon>
        <taxon>Pseudomonadati</taxon>
        <taxon>Bacteroidota</taxon>
        <taxon>Sphingobacteriia</taxon>
        <taxon>Sphingobacteriales</taxon>
        <taxon>Sphingobacteriaceae</taxon>
        <taxon>Mucilaginibacter</taxon>
    </lineage>
</organism>
<sequence length="315" mass="36577">MYLTHNLRANIQEWKNRLARASFGQFGAQMKYFLAKIEQEKLLAGMLAELSTKYQYNDDALQEIEQGLEQGDDLSFENDAQHAAFGYQFLKYLIKENGYESLNLLMMFHGSGNETQNNIIEQLITPFIYYLHDKLDNSNSTIYLLEKYKMRTEWFMKKKLSTLYYAATANYEQIFEDDLRLYLFDQGIDYPFSTPKSTSGRTDIVGEIHTDNPIVIEVKIVDKAKNYGKNRIKEGFAQIVKYTGDYNKDFGYLVIFNMDEAEISFEFPDANHRFPPVLSYNNKHFYFIVINCLETASASKIGKIETLSVTEGDLI</sequence>